<dbReference type="Gene3D" id="1.10.555.10">
    <property type="entry name" value="Rho GTPase activation protein"/>
    <property type="match status" value="1"/>
</dbReference>
<dbReference type="PROSITE" id="PS50238">
    <property type="entry name" value="RHOGAP"/>
    <property type="match status" value="1"/>
</dbReference>
<name>J9EKB7_WUCBA</name>
<evidence type="ECO:0000313" key="3">
    <source>
        <dbReference type="EMBL" id="EJW77472.1"/>
    </source>
</evidence>
<feature type="region of interest" description="Disordered" evidence="1">
    <location>
        <begin position="26"/>
        <end position="59"/>
    </location>
</feature>
<dbReference type="EMBL" id="ADBV01007727">
    <property type="protein sequence ID" value="EJW77472.1"/>
    <property type="molecule type" value="Genomic_DNA"/>
</dbReference>
<dbReference type="SUPFAM" id="SSF48350">
    <property type="entry name" value="GTPase activation domain, GAP"/>
    <property type="match status" value="1"/>
</dbReference>
<dbReference type="InterPro" id="IPR008936">
    <property type="entry name" value="Rho_GTPase_activation_prot"/>
</dbReference>
<reference evidence="4" key="1">
    <citation type="submission" date="2012-08" db="EMBL/GenBank/DDBJ databases">
        <title>The Genome Sequence of Wuchereria bancrofti.</title>
        <authorList>
            <person name="Nutman T.B."/>
            <person name="Fink D.L."/>
            <person name="Russ C."/>
            <person name="Young S."/>
            <person name="Zeng Q."/>
            <person name="Koehrsen M."/>
            <person name="Alvarado L."/>
            <person name="Berlin A."/>
            <person name="Chapman S.B."/>
            <person name="Chen Z."/>
            <person name="Freedman E."/>
            <person name="Gellesch M."/>
            <person name="Goldberg J."/>
            <person name="Griggs A."/>
            <person name="Gujja S."/>
            <person name="Heilman E.R."/>
            <person name="Heiman D."/>
            <person name="Hepburn T."/>
            <person name="Howarth C."/>
            <person name="Jen D."/>
            <person name="Larson L."/>
            <person name="Lewis B."/>
            <person name="Mehta T."/>
            <person name="Park D."/>
            <person name="Pearson M."/>
            <person name="Roberts A."/>
            <person name="Saif S."/>
            <person name="Shea T."/>
            <person name="Shenoy N."/>
            <person name="Sisk P."/>
            <person name="Stolte C."/>
            <person name="Sykes S."/>
            <person name="Walk T."/>
            <person name="White J."/>
            <person name="Yandava C."/>
            <person name="Haas B."/>
            <person name="Henn M.R."/>
            <person name="Nusbaum C."/>
            <person name="Birren B."/>
        </authorList>
    </citation>
    <scope>NUCLEOTIDE SEQUENCE [LARGE SCALE GENOMIC DNA]</scope>
    <source>
        <strain evidence="4">NA</strain>
    </source>
</reference>
<dbReference type="Proteomes" id="UP000004810">
    <property type="component" value="Unassembled WGS sequence"/>
</dbReference>
<evidence type="ECO:0000313" key="4">
    <source>
        <dbReference type="Proteomes" id="UP000004810"/>
    </source>
</evidence>
<dbReference type="InterPro" id="IPR000198">
    <property type="entry name" value="RhoGAP_dom"/>
</dbReference>
<feature type="compositionally biased region" description="Basic residues" evidence="1">
    <location>
        <begin position="39"/>
        <end position="52"/>
    </location>
</feature>
<accession>J9EKB7</accession>
<feature type="domain" description="Rho-GAP" evidence="2">
    <location>
        <begin position="1"/>
        <end position="86"/>
    </location>
</feature>
<dbReference type="Pfam" id="PF00620">
    <property type="entry name" value="RhoGAP"/>
    <property type="match status" value="1"/>
</dbReference>
<protein>
    <recommendedName>
        <fullName evidence="2">Rho-GAP domain-containing protein</fullName>
    </recommendedName>
</protein>
<evidence type="ECO:0000259" key="2">
    <source>
        <dbReference type="PROSITE" id="PS50238"/>
    </source>
</evidence>
<evidence type="ECO:0000256" key="1">
    <source>
        <dbReference type="SAM" id="MobiDB-lite"/>
    </source>
</evidence>
<proteinExistence type="predicted"/>
<comment type="caution">
    <text evidence="3">The sequence shown here is derived from an EMBL/GenBank/DDBJ whole genome shotgun (WGS) entry which is preliminary data.</text>
</comment>
<organism evidence="3 4">
    <name type="scientific">Wuchereria bancrofti</name>
    <dbReference type="NCBI Taxonomy" id="6293"/>
    <lineage>
        <taxon>Eukaryota</taxon>
        <taxon>Metazoa</taxon>
        <taxon>Ecdysozoa</taxon>
        <taxon>Nematoda</taxon>
        <taxon>Chromadorea</taxon>
        <taxon>Rhabditida</taxon>
        <taxon>Spirurina</taxon>
        <taxon>Spiruromorpha</taxon>
        <taxon>Filarioidea</taxon>
        <taxon>Onchocercidae</taxon>
        <taxon>Wuchereria</taxon>
    </lineage>
</organism>
<dbReference type="AlphaFoldDB" id="J9EKB7"/>
<gene>
    <name evidence="3" type="ORF">WUBG_11624</name>
</gene>
<sequence length="98" mass="11064">VANHADKNRMEIHNLAIMFGPSLFSSGTNEINGDNKKGSNSKKGKAINKKLKEKPTGVQSNSHLAYNMIMQGQTVEYLLKEFRRFPSMQPQQQSVSRR</sequence>
<feature type="non-terminal residue" evidence="3">
    <location>
        <position position="1"/>
    </location>
</feature>
<dbReference type="GO" id="GO:0007165">
    <property type="term" value="P:signal transduction"/>
    <property type="evidence" value="ECO:0007669"/>
    <property type="project" value="InterPro"/>
</dbReference>